<keyword evidence="2" id="KW-1185">Reference proteome</keyword>
<sequence length="66" mass="6708">MYTGMGGNVVFSTSSDGETWVQEYSVAAPVLGALSRCGLRADANNRGGLGTANQGVALTGFHCARG</sequence>
<name>A0A1G6HEG3_9BURK</name>
<proteinExistence type="predicted"/>
<organism evidence="1 2">
    <name type="scientific">Paraburkholderia lycopersici</name>
    <dbReference type="NCBI Taxonomy" id="416944"/>
    <lineage>
        <taxon>Bacteria</taxon>
        <taxon>Pseudomonadati</taxon>
        <taxon>Pseudomonadota</taxon>
        <taxon>Betaproteobacteria</taxon>
        <taxon>Burkholderiales</taxon>
        <taxon>Burkholderiaceae</taxon>
        <taxon>Paraburkholderia</taxon>
    </lineage>
</organism>
<protein>
    <submittedName>
        <fullName evidence="1">Uncharacterized protein</fullName>
    </submittedName>
</protein>
<dbReference type="AlphaFoldDB" id="A0A1G6HEG3"/>
<accession>A0A1G6HEG3</accession>
<dbReference type="STRING" id="416944.SAMN05421548_102226"/>
<dbReference type="Proteomes" id="UP000198908">
    <property type="component" value="Unassembled WGS sequence"/>
</dbReference>
<dbReference type="EMBL" id="FMYQ01000002">
    <property type="protein sequence ID" value="SDB92543.1"/>
    <property type="molecule type" value="Genomic_DNA"/>
</dbReference>
<gene>
    <name evidence="1" type="ORF">SAMN05421548_102226</name>
</gene>
<reference evidence="2" key="1">
    <citation type="submission" date="2016-09" db="EMBL/GenBank/DDBJ databases">
        <authorList>
            <person name="Varghese N."/>
            <person name="Submissions S."/>
        </authorList>
    </citation>
    <scope>NUCLEOTIDE SEQUENCE [LARGE SCALE GENOMIC DNA]</scope>
    <source>
        <strain evidence="2">TNe-862</strain>
    </source>
</reference>
<evidence type="ECO:0000313" key="1">
    <source>
        <dbReference type="EMBL" id="SDB92543.1"/>
    </source>
</evidence>
<evidence type="ECO:0000313" key="2">
    <source>
        <dbReference type="Proteomes" id="UP000198908"/>
    </source>
</evidence>